<proteinExistence type="inferred from homology"/>
<evidence type="ECO:0000256" key="2">
    <source>
        <dbReference type="SAM" id="MobiDB-lite"/>
    </source>
</evidence>
<evidence type="ECO:0000259" key="3">
    <source>
        <dbReference type="Pfam" id="PF01977"/>
    </source>
</evidence>
<evidence type="ECO:0000259" key="4">
    <source>
        <dbReference type="Pfam" id="PF20695"/>
    </source>
</evidence>
<dbReference type="InterPro" id="IPR049383">
    <property type="entry name" value="UbiD-like_N"/>
</dbReference>
<evidence type="ECO:0000259" key="5">
    <source>
        <dbReference type="Pfam" id="PF20696"/>
    </source>
</evidence>
<dbReference type="EMBL" id="KF900521">
    <property type="protein sequence ID" value="AIE97966.1"/>
    <property type="molecule type" value="Genomic_DNA"/>
</dbReference>
<comment type="similarity">
    <text evidence="1">Belongs to the UbiD family.</text>
</comment>
<name>A0A075G7P9_9EURY</name>
<evidence type="ECO:0000313" key="6">
    <source>
        <dbReference type="EMBL" id="AIE97966.1"/>
    </source>
</evidence>
<dbReference type="GO" id="GO:0005737">
    <property type="term" value="C:cytoplasm"/>
    <property type="evidence" value="ECO:0007669"/>
    <property type="project" value="TreeGrafter"/>
</dbReference>
<organism evidence="6">
    <name type="scientific">uncultured marine group II/III euryarchaeote KM3_03_G06</name>
    <dbReference type="NCBI Taxonomy" id="1457834"/>
    <lineage>
        <taxon>Archaea</taxon>
        <taxon>Methanobacteriati</taxon>
        <taxon>Methanobacteriota</taxon>
        <taxon>environmental samples</taxon>
    </lineage>
</organism>
<feature type="region of interest" description="Disordered" evidence="2">
    <location>
        <begin position="463"/>
        <end position="485"/>
    </location>
</feature>
<evidence type="ECO:0000256" key="1">
    <source>
        <dbReference type="ARBA" id="ARBA00010021"/>
    </source>
</evidence>
<dbReference type="Pfam" id="PF20696">
    <property type="entry name" value="UbiD_C"/>
    <property type="match status" value="2"/>
</dbReference>
<feature type="domain" description="3-octaprenyl-4-hydroxybenzoate carboxy-lyase-like C-terminal" evidence="5">
    <location>
        <begin position="545"/>
        <end position="616"/>
    </location>
</feature>
<dbReference type="PANTHER" id="PTHR30108">
    <property type="entry name" value="3-OCTAPRENYL-4-HYDROXYBENZOATE CARBOXY-LYASE-RELATED"/>
    <property type="match status" value="1"/>
</dbReference>
<dbReference type="Pfam" id="PF20695">
    <property type="entry name" value="UbiD_N"/>
    <property type="match status" value="1"/>
</dbReference>
<protein>
    <submittedName>
        <fullName evidence="6">UbiD family decarboxylase (UbiD)</fullName>
    </submittedName>
</protein>
<sequence>MRTLPRSVGWSNLQQFIAALEEQGDVLRISRPVDVELEAGCIADRLVKSEGKAVIFEQPRLLDGSISTIPLAMNLFGTRQRVKTALGVDDLTTIGNRLVELMKPDVATISKKPWKGIGLARQGLRMAPKRVRKGACQQVVMENPDLTTLPIPKTWPQDGGPFITLPLVVTKDPVSGEQNLGMYRSQIYGPTECGLHWQMHKHGADHADASLGSVNKIPVAICLGGPPELIFSAISPLPDNLSEFMFASFLANQRLKLVKATTQDLWVPAEADVVIEGYCIPGETKTEGPFGDHFGLYSLEGDYPVMHVTAITHRADAIAPMTIVGLPPMEDGYLGEAIGDAFLPILNFQHRDIVDMFVPLQTGFHNLAIIASKQRYPRQARKTCLGLLGAGQLMFTKISVAVDPGHPVKELNALLDALHEKVDPQADLITIPGMVADTLDTTSPWENVHDKLLIDATTLPSADPRKGGVGLPRGTGFDESPDWRRGQVDAPGVSVDFCAKVRAMNEVSEAILLRPSIMVITTKIDDTPSPSNGMQAILDPLSWAAQVEASRAQRQRIFQLMNSIWQLEESEHLRWLFITDDDVKLHSAGANQKLLWQLTVRFDVGRDLHFDSNRSRVCWDATTPIPHPGRKALASAGQEISALDPILPIRSWPAITIHDQETLAKVANMAGYDGYEQKAWEPNVTRW</sequence>
<accession>A0A075G7P9</accession>
<dbReference type="NCBIfam" id="TIGR00148">
    <property type="entry name" value="UbiD family decarboxylase"/>
    <property type="match status" value="1"/>
</dbReference>
<dbReference type="InterPro" id="IPR048304">
    <property type="entry name" value="UbiD_Rift_dom"/>
</dbReference>
<dbReference type="GO" id="GO:0016831">
    <property type="term" value="F:carboxy-lyase activity"/>
    <property type="evidence" value="ECO:0007669"/>
    <property type="project" value="InterPro"/>
</dbReference>
<gene>
    <name evidence="6" type="primary">ubiD</name>
</gene>
<dbReference type="InterPro" id="IPR049381">
    <property type="entry name" value="UbiD-like_C"/>
</dbReference>
<dbReference type="AlphaFoldDB" id="A0A075G7P9"/>
<dbReference type="InterPro" id="IPR002830">
    <property type="entry name" value="UbiD"/>
</dbReference>
<feature type="domain" description="3-octaprenyl-4-hydroxybenzoate carboxy-lyase-like C-terminal" evidence="5">
    <location>
        <begin position="333"/>
        <end position="456"/>
    </location>
</feature>
<dbReference type="Pfam" id="PF01977">
    <property type="entry name" value="UbiD"/>
    <property type="match status" value="1"/>
</dbReference>
<feature type="domain" description="3-octaprenyl-4-hydroxybenzoate carboxy-lyase-like Rift-related" evidence="3">
    <location>
        <begin position="130"/>
        <end position="327"/>
    </location>
</feature>
<dbReference type="PANTHER" id="PTHR30108:SF17">
    <property type="entry name" value="FERULIC ACID DECARBOXYLASE 1"/>
    <property type="match status" value="1"/>
</dbReference>
<dbReference type="Gene3D" id="3.40.1670.10">
    <property type="entry name" value="UbiD C-terminal domain-like"/>
    <property type="match status" value="2"/>
</dbReference>
<feature type="domain" description="3-octaprenyl-4-hydroxybenzoate carboxy-lyase-like N-terminal" evidence="4">
    <location>
        <begin position="17"/>
        <end position="96"/>
    </location>
</feature>
<reference evidence="6" key="1">
    <citation type="journal article" date="2014" name="Genome Biol. Evol.">
        <title>Pangenome evidence for extensive interdomain horizontal transfer affecting lineage core and shell genes in uncultured planktonic thaumarchaeota and euryarchaeota.</title>
        <authorList>
            <person name="Deschamps P."/>
            <person name="Zivanovic Y."/>
            <person name="Moreira D."/>
            <person name="Rodriguez-Valera F."/>
            <person name="Lopez-Garcia P."/>
        </authorList>
    </citation>
    <scope>NUCLEOTIDE SEQUENCE</scope>
</reference>
<dbReference type="SUPFAM" id="SSF50475">
    <property type="entry name" value="FMN-binding split barrel"/>
    <property type="match status" value="1"/>
</dbReference>
<dbReference type="SUPFAM" id="SSF143968">
    <property type="entry name" value="UbiD C-terminal domain-like"/>
    <property type="match status" value="2"/>
</dbReference>